<evidence type="ECO:0000313" key="1">
    <source>
        <dbReference type="EMBL" id="MCS3953398.1"/>
    </source>
</evidence>
<gene>
    <name evidence="1" type="ORF">GGP83_003373</name>
</gene>
<accession>A0A9X2UBR0</accession>
<dbReference type="RefSeq" id="WP_259082635.1">
    <property type="nucleotide sequence ID" value="NZ_JANTZV010000023.1"/>
</dbReference>
<comment type="caution">
    <text evidence="1">The sequence shown here is derived from an EMBL/GenBank/DDBJ whole genome shotgun (WGS) entry which is preliminary data.</text>
</comment>
<reference evidence="1" key="1">
    <citation type="submission" date="2022-08" db="EMBL/GenBank/DDBJ databases">
        <title>Genomic Encyclopedia of Type Strains, Phase V (KMG-V): Genome sequencing to study the core and pangenomes of soil and plant-associated prokaryotes.</title>
        <authorList>
            <person name="Whitman W."/>
        </authorList>
    </citation>
    <scope>NUCLEOTIDE SEQUENCE</scope>
    <source>
        <strain evidence="1">SP2017</strain>
    </source>
</reference>
<evidence type="ECO:0000313" key="2">
    <source>
        <dbReference type="Proteomes" id="UP001155010"/>
    </source>
</evidence>
<protein>
    <submittedName>
        <fullName evidence="1">Uncharacterized protein</fullName>
    </submittedName>
</protein>
<dbReference type="AlphaFoldDB" id="A0A9X2UBR0"/>
<name>A0A9X2UBR0_9BACT</name>
<dbReference type="EMBL" id="JANUBB010000025">
    <property type="protein sequence ID" value="MCS3953398.1"/>
    <property type="molecule type" value="Genomic_DNA"/>
</dbReference>
<proteinExistence type="predicted"/>
<organism evidence="1 2">
    <name type="scientific">Salinibacter ruber</name>
    <dbReference type="NCBI Taxonomy" id="146919"/>
    <lineage>
        <taxon>Bacteria</taxon>
        <taxon>Pseudomonadati</taxon>
        <taxon>Rhodothermota</taxon>
        <taxon>Rhodothermia</taxon>
        <taxon>Rhodothermales</taxon>
        <taxon>Salinibacteraceae</taxon>
        <taxon>Salinibacter</taxon>
    </lineage>
</organism>
<sequence>MPDKSRPVTPKPFKDRKIRREFEAVKEKMRDRWNADPGKVATFITACQSPIERQFVIDLVEEAGGRLERACTAAERPDGWSLTISSPFRLQRRLHTSPWLEVYPQRPILTPESDEKAYRQVDFFFEVCCDEAPAGINGRSCLRRFFVETEGEKYHSNPRERGRDHDRARKLRRIGVEPIRFTGSQVNSSEHHTAAEALRFAWDVGTKPIESGG</sequence>
<dbReference type="Gene3D" id="3.40.960.10">
    <property type="entry name" value="VSR Endonuclease"/>
    <property type="match status" value="1"/>
</dbReference>
<dbReference type="Proteomes" id="UP001155010">
    <property type="component" value="Unassembled WGS sequence"/>
</dbReference>